<feature type="transmembrane region" description="Helical" evidence="6">
    <location>
        <begin position="26"/>
        <end position="47"/>
    </location>
</feature>
<keyword evidence="4 6" id="KW-1133">Transmembrane helix</keyword>
<organism evidence="7 8">
    <name type="scientific">Candidatus Caccousia avicola</name>
    <dbReference type="NCBI Taxonomy" id="2840721"/>
    <lineage>
        <taxon>Bacteria</taxon>
        <taxon>Bacillati</taxon>
        <taxon>Bacillota</taxon>
        <taxon>Clostridia</taxon>
        <taxon>Eubacteriales</taxon>
        <taxon>Oscillospiraceae</taxon>
        <taxon>Oscillospiraceae incertae sedis</taxon>
        <taxon>Candidatus Caccousia</taxon>
    </lineage>
</organism>
<comment type="subcellular location">
    <subcellularLocation>
        <location evidence="1">Cell membrane</location>
        <topology evidence="1">Multi-pass membrane protein</topology>
    </subcellularLocation>
</comment>
<comment type="caution">
    <text evidence="7">The sequence shown here is derived from an EMBL/GenBank/DDBJ whole genome shotgun (WGS) entry which is preliminary data.</text>
</comment>
<dbReference type="AlphaFoldDB" id="A0A9D1ANB8"/>
<feature type="transmembrane region" description="Helical" evidence="6">
    <location>
        <begin position="59"/>
        <end position="82"/>
    </location>
</feature>
<protein>
    <submittedName>
        <fullName evidence="7">CidA/LrgA family protein</fullName>
    </submittedName>
</protein>
<evidence type="ECO:0000256" key="3">
    <source>
        <dbReference type="ARBA" id="ARBA00022692"/>
    </source>
</evidence>
<dbReference type="Pfam" id="PF03788">
    <property type="entry name" value="LrgA"/>
    <property type="match status" value="1"/>
</dbReference>
<keyword evidence="3 6" id="KW-0812">Transmembrane</keyword>
<evidence type="ECO:0000256" key="2">
    <source>
        <dbReference type="ARBA" id="ARBA00022475"/>
    </source>
</evidence>
<dbReference type="GO" id="GO:0005886">
    <property type="term" value="C:plasma membrane"/>
    <property type="evidence" value="ECO:0007669"/>
    <property type="project" value="UniProtKB-SubCell"/>
</dbReference>
<dbReference type="Proteomes" id="UP000824242">
    <property type="component" value="Unassembled WGS sequence"/>
</dbReference>
<evidence type="ECO:0000256" key="6">
    <source>
        <dbReference type="SAM" id="Phobius"/>
    </source>
</evidence>
<name>A0A9D1ANB8_9FIRM</name>
<keyword evidence="5 6" id="KW-0472">Membrane</keyword>
<evidence type="ECO:0000256" key="5">
    <source>
        <dbReference type="ARBA" id="ARBA00023136"/>
    </source>
</evidence>
<dbReference type="PANTHER" id="PTHR33931:SF2">
    <property type="entry name" value="HOLIN-LIKE PROTEIN CIDA"/>
    <property type="match status" value="1"/>
</dbReference>
<evidence type="ECO:0000313" key="8">
    <source>
        <dbReference type="Proteomes" id="UP000824242"/>
    </source>
</evidence>
<accession>A0A9D1ANB8</accession>
<proteinExistence type="predicted"/>
<reference evidence="7" key="2">
    <citation type="journal article" date="2021" name="PeerJ">
        <title>Extensive microbial diversity within the chicken gut microbiome revealed by metagenomics and culture.</title>
        <authorList>
            <person name="Gilroy R."/>
            <person name="Ravi A."/>
            <person name="Getino M."/>
            <person name="Pursley I."/>
            <person name="Horton D.L."/>
            <person name="Alikhan N.F."/>
            <person name="Baker D."/>
            <person name="Gharbi K."/>
            <person name="Hall N."/>
            <person name="Watson M."/>
            <person name="Adriaenssens E.M."/>
            <person name="Foster-Nyarko E."/>
            <person name="Jarju S."/>
            <person name="Secka A."/>
            <person name="Antonio M."/>
            <person name="Oren A."/>
            <person name="Chaudhuri R.R."/>
            <person name="La Ragione R."/>
            <person name="Hildebrand F."/>
            <person name="Pallen M.J."/>
        </authorList>
    </citation>
    <scope>NUCLEOTIDE SEQUENCE</scope>
    <source>
        <strain evidence="7">ChiSxjej1B13-7958</strain>
    </source>
</reference>
<reference evidence="7" key="1">
    <citation type="submission" date="2020-10" db="EMBL/GenBank/DDBJ databases">
        <authorList>
            <person name="Gilroy R."/>
        </authorList>
    </citation>
    <scope>NUCLEOTIDE SEQUENCE</scope>
    <source>
        <strain evidence="7">ChiSxjej1B13-7958</strain>
    </source>
</reference>
<dbReference type="InterPro" id="IPR005538">
    <property type="entry name" value="LrgA/CidA"/>
</dbReference>
<sequence>MSIIVQIGIFFLICLAGELFSAMLPIPIPGSIIAMLLLFLCLLFKLIKPEHIEKKSDFLLGNMAFFFIPAGVGILEQFPLLLQNLLPLAVICVVSTILTFGAASGTVRLVLWLQNRKGDEHHES</sequence>
<evidence type="ECO:0000313" key="7">
    <source>
        <dbReference type="EMBL" id="HIR47373.1"/>
    </source>
</evidence>
<evidence type="ECO:0000256" key="4">
    <source>
        <dbReference type="ARBA" id="ARBA00022989"/>
    </source>
</evidence>
<dbReference type="EMBL" id="DVGZ01000073">
    <property type="protein sequence ID" value="HIR47373.1"/>
    <property type="molecule type" value="Genomic_DNA"/>
</dbReference>
<evidence type="ECO:0000256" key="1">
    <source>
        <dbReference type="ARBA" id="ARBA00004651"/>
    </source>
</evidence>
<feature type="transmembrane region" description="Helical" evidence="6">
    <location>
        <begin position="88"/>
        <end position="111"/>
    </location>
</feature>
<dbReference type="PANTHER" id="PTHR33931">
    <property type="entry name" value="HOLIN-LIKE PROTEIN CIDA-RELATED"/>
    <property type="match status" value="1"/>
</dbReference>
<gene>
    <name evidence="7" type="ORF">IAB89_06900</name>
</gene>
<keyword evidence="2" id="KW-1003">Cell membrane</keyword>